<accession>A0A4Y2K5Z8</accession>
<proteinExistence type="predicted"/>
<organism evidence="1 2">
    <name type="scientific">Araneus ventricosus</name>
    <name type="common">Orbweaver spider</name>
    <name type="synonym">Epeira ventricosa</name>
    <dbReference type="NCBI Taxonomy" id="182803"/>
    <lineage>
        <taxon>Eukaryota</taxon>
        <taxon>Metazoa</taxon>
        <taxon>Ecdysozoa</taxon>
        <taxon>Arthropoda</taxon>
        <taxon>Chelicerata</taxon>
        <taxon>Arachnida</taxon>
        <taxon>Araneae</taxon>
        <taxon>Araneomorphae</taxon>
        <taxon>Entelegynae</taxon>
        <taxon>Araneoidea</taxon>
        <taxon>Araneidae</taxon>
        <taxon>Araneus</taxon>
    </lineage>
</organism>
<keyword evidence="2" id="KW-1185">Reference proteome</keyword>
<comment type="caution">
    <text evidence="1">The sequence shown here is derived from an EMBL/GenBank/DDBJ whole genome shotgun (WGS) entry which is preliminary data.</text>
</comment>
<sequence>MSATSSVCTHTPICRCAVILSAIWTCRFRVIKLGSFGLVSKDLQGDDIFIREYTRKSREERCRCLQEGNGKFWDLQNSDISFLSLLLRFYLYLFYYRRESLPGPRAVNNSLYRHAMLTPEPEPEKALVGTAPCW</sequence>
<protein>
    <submittedName>
        <fullName evidence="1">Uncharacterized protein</fullName>
    </submittedName>
</protein>
<reference evidence="1 2" key="1">
    <citation type="journal article" date="2019" name="Sci. Rep.">
        <title>Orb-weaving spider Araneus ventricosus genome elucidates the spidroin gene catalogue.</title>
        <authorList>
            <person name="Kono N."/>
            <person name="Nakamura H."/>
            <person name="Ohtoshi R."/>
            <person name="Moran D.A.P."/>
            <person name="Shinohara A."/>
            <person name="Yoshida Y."/>
            <person name="Fujiwara M."/>
            <person name="Mori M."/>
            <person name="Tomita M."/>
            <person name="Arakawa K."/>
        </authorList>
    </citation>
    <scope>NUCLEOTIDE SEQUENCE [LARGE SCALE GENOMIC DNA]</scope>
</reference>
<gene>
    <name evidence="1" type="ORF">AVEN_261742_1</name>
</gene>
<dbReference type="EMBL" id="BGPR01193271">
    <property type="protein sequence ID" value="GBM97369.1"/>
    <property type="molecule type" value="Genomic_DNA"/>
</dbReference>
<evidence type="ECO:0000313" key="2">
    <source>
        <dbReference type="Proteomes" id="UP000499080"/>
    </source>
</evidence>
<dbReference type="AlphaFoldDB" id="A0A4Y2K5Z8"/>
<name>A0A4Y2K5Z8_ARAVE</name>
<evidence type="ECO:0000313" key="1">
    <source>
        <dbReference type="EMBL" id="GBM97369.1"/>
    </source>
</evidence>
<dbReference type="Proteomes" id="UP000499080">
    <property type="component" value="Unassembled WGS sequence"/>
</dbReference>